<feature type="compositionally biased region" description="Basic and acidic residues" evidence="1">
    <location>
        <begin position="125"/>
        <end position="148"/>
    </location>
</feature>
<evidence type="ECO:0000313" key="2">
    <source>
        <dbReference type="EMBL" id="TWT85279.1"/>
    </source>
</evidence>
<feature type="region of interest" description="Disordered" evidence="1">
    <location>
        <begin position="125"/>
        <end position="179"/>
    </location>
</feature>
<gene>
    <name evidence="2" type="ORF">Pla123a_00860</name>
</gene>
<evidence type="ECO:0000256" key="1">
    <source>
        <dbReference type="SAM" id="MobiDB-lite"/>
    </source>
</evidence>
<dbReference type="InterPro" id="IPR053804">
    <property type="entry name" value="DUF6960"/>
</dbReference>
<protein>
    <submittedName>
        <fullName evidence="2">Uncharacterized protein</fullName>
    </submittedName>
</protein>
<dbReference type="EMBL" id="SJPO01000001">
    <property type="protein sequence ID" value="TWT85279.1"/>
    <property type="molecule type" value="Genomic_DNA"/>
</dbReference>
<reference evidence="2 3" key="1">
    <citation type="submission" date="2019-02" db="EMBL/GenBank/DDBJ databases">
        <title>Deep-cultivation of Planctomycetes and their phenomic and genomic characterization uncovers novel biology.</title>
        <authorList>
            <person name="Wiegand S."/>
            <person name="Jogler M."/>
            <person name="Boedeker C."/>
            <person name="Pinto D."/>
            <person name="Vollmers J."/>
            <person name="Rivas-Marin E."/>
            <person name="Kohn T."/>
            <person name="Peeters S.H."/>
            <person name="Heuer A."/>
            <person name="Rast P."/>
            <person name="Oberbeckmann S."/>
            <person name="Bunk B."/>
            <person name="Jeske O."/>
            <person name="Meyerdierks A."/>
            <person name="Storesund J.E."/>
            <person name="Kallscheuer N."/>
            <person name="Luecker S."/>
            <person name="Lage O.M."/>
            <person name="Pohl T."/>
            <person name="Merkel B.J."/>
            <person name="Hornburger P."/>
            <person name="Mueller R.-W."/>
            <person name="Bruemmer F."/>
            <person name="Labrenz M."/>
            <person name="Spormann A.M."/>
            <person name="Op Den Camp H."/>
            <person name="Overmann J."/>
            <person name="Amann R."/>
            <person name="Jetten M.S.M."/>
            <person name="Mascher T."/>
            <person name="Medema M.H."/>
            <person name="Devos D.P."/>
            <person name="Kaster A.-K."/>
            <person name="Ovreas L."/>
            <person name="Rohde M."/>
            <person name="Galperin M.Y."/>
            <person name="Jogler C."/>
        </authorList>
    </citation>
    <scope>NUCLEOTIDE SEQUENCE [LARGE SCALE GENOMIC DNA]</scope>
    <source>
        <strain evidence="2 3">Pla123a</strain>
    </source>
</reference>
<dbReference type="AlphaFoldDB" id="A0A5C5ZCZ4"/>
<dbReference type="RefSeq" id="WP_146583556.1">
    <property type="nucleotide sequence ID" value="NZ_SJPO01000001.1"/>
</dbReference>
<evidence type="ECO:0000313" key="3">
    <source>
        <dbReference type="Proteomes" id="UP000318478"/>
    </source>
</evidence>
<sequence length="179" mass="20681">MDEATHPPPLKQVPKYGYYPAWPEDGDNWIHPEDVALARTQFPSTRIWRRDEESGEFHVIRYGATTLRVKSALWQEVPEPDFQIGQLVEVRTRLMRNEPHTGRVTEVQWDNYLGQVVFHIQENDRPLPNKYTTDDLKPVDPAEGREFSRLPSDTPEATDGVDELTEGLPKDEKFGGPWT</sequence>
<name>A0A5C5ZCZ4_9BACT</name>
<organism evidence="2 3">
    <name type="scientific">Posidoniimonas polymericola</name>
    <dbReference type="NCBI Taxonomy" id="2528002"/>
    <lineage>
        <taxon>Bacteria</taxon>
        <taxon>Pseudomonadati</taxon>
        <taxon>Planctomycetota</taxon>
        <taxon>Planctomycetia</taxon>
        <taxon>Pirellulales</taxon>
        <taxon>Lacipirellulaceae</taxon>
        <taxon>Posidoniimonas</taxon>
    </lineage>
</organism>
<feature type="compositionally biased region" description="Basic and acidic residues" evidence="1">
    <location>
        <begin position="168"/>
        <end position="179"/>
    </location>
</feature>
<comment type="caution">
    <text evidence="2">The sequence shown here is derived from an EMBL/GenBank/DDBJ whole genome shotgun (WGS) entry which is preliminary data.</text>
</comment>
<accession>A0A5C5ZCZ4</accession>
<dbReference type="Proteomes" id="UP000318478">
    <property type="component" value="Unassembled WGS sequence"/>
</dbReference>
<keyword evidence="3" id="KW-1185">Reference proteome</keyword>
<dbReference type="OrthoDB" id="285761at2"/>
<proteinExistence type="predicted"/>
<dbReference type="Pfam" id="PF22283">
    <property type="entry name" value="DUF6960"/>
    <property type="match status" value="1"/>
</dbReference>